<evidence type="ECO:0000313" key="7">
    <source>
        <dbReference type="EMBL" id="MFC3291312.1"/>
    </source>
</evidence>
<dbReference type="NCBIfam" id="NF006052">
    <property type="entry name" value="PRK08199.1"/>
    <property type="match status" value="1"/>
</dbReference>
<name>A0ABV7LXJ2_9GAMM</name>
<keyword evidence="8" id="KW-1185">Reference proteome</keyword>
<dbReference type="PANTHER" id="PTHR18968:SF120">
    <property type="entry name" value="ACETOLACTATE SYNTHASE LARGE SUBUNIT"/>
    <property type="match status" value="1"/>
</dbReference>
<organism evidence="7 8">
    <name type="scientific">Modicisalibacter luteus</name>
    <dbReference type="NCBI Taxonomy" id="453962"/>
    <lineage>
        <taxon>Bacteria</taxon>
        <taxon>Pseudomonadati</taxon>
        <taxon>Pseudomonadota</taxon>
        <taxon>Gammaproteobacteria</taxon>
        <taxon>Oceanospirillales</taxon>
        <taxon>Halomonadaceae</taxon>
        <taxon>Modicisalibacter</taxon>
    </lineage>
</organism>
<dbReference type="InterPro" id="IPR045229">
    <property type="entry name" value="TPP_enz"/>
</dbReference>
<dbReference type="Gene3D" id="3.40.50.970">
    <property type="match status" value="2"/>
</dbReference>
<dbReference type="Pfam" id="PF02775">
    <property type="entry name" value="TPP_enzyme_C"/>
    <property type="match status" value="1"/>
</dbReference>
<dbReference type="Proteomes" id="UP001595640">
    <property type="component" value="Unassembled WGS sequence"/>
</dbReference>
<dbReference type="SUPFAM" id="SSF52467">
    <property type="entry name" value="DHS-like NAD/FAD-binding domain"/>
    <property type="match status" value="1"/>
</dbReference>
<evidence type="ECO:0000259" key="4">
    <source>
        <dbReference type="Pfam" id="PF00205"/>
    </source>
</evidence>
<evidence type="ECO:0000256" key="1">
    <source>
        <dbReference type="ARBA" id="ARBA00007812"/>
    </source>
</evidence>
<evidence type="ECO:0000256" key="3">
    <source>
        <dbReference type="RuleBase" id="RU362132"/>
    </source>
</evidence>
<dbReference type="InterPro" id="IPR029061">
    <property type="entry name" value="THDP-binding"/>
</dbReference>
<evidence type="ECO:0000259" key="6">
    <source>
        <dbReference type="Pfam" id="PF02776"/>
    </source>
</evidence>
<gene>
    <name evidence="7" type="ORF">ACFOEI_04460</name>
</gene>
<evidence type="ECO:0000256" key="2">
    <source>
        <dbReference type="ARBA" id="ARBA00023052"/>
    </source>
</evidence>
<comment type="similarity">
    <text evidence="1 3">Belongs to the TPP enzyme family.</text>
</comment>
<sequence length="552" mass="59982">MNDLPNQPPMRSGARILVDALLANGVTRAFAVPGESYLSVLDALYDSQDQLSLTTCRHESGAANMAEAYGKLTNKPGICFVTRGPGATHASIGIHTARQDSTPMILFIGQVAREMREREAFQEIDYRQMFGSVAKWATEVEDARRLPEVIARAFQTAISGRPGPVVVALPEDMLDDAVAVHDASPAQRIPICPHESSMQNLASLLAGAQRPLMIVGGGGWSQATGDAIRHVAEQHHIPILASFRCQDFIDNDSSAYVGRLGLGAPPYANALVKEADLVIALGARLGEATTQGYTLLIPPSPQQSLVHVHADSSELGRVYQARLPINATSPEFAEALQRLAVTGDETRRAYLKAARQAYEAYAEPQFSEQGLDMQSVLEVFTRLLPDDTLYTNGAGNYTLWLQLYIRFHRYRTQVAPTSGAMGYGIPAAIAAQLVYPERKVVAFGGDGCAMMSIQELATAHMEGLPVIFVVVNNASYGTIRMHQERRFPGRVSGTSLVNPDFVTLAKGFHLHAELIEHNFQLPEAIARCVEHAGPSLLEIRLPHDAPATPPRH</sequence>
<feature type="domain" description="Thiamine pyrophosphate enzyme central" evidence="4">
    <location>
        <begin position="199"/>
        <end position="336"/>
    </location>
</feature>
<dbReference type="PANTHER" id="PTHR18968">
    <property type="entry name" value="THIAMINE PYROPHOSPHATE ENZYMES"/>
    <property type="match status" value="1"/>
</dbReference>
<dbReference type="InterPro" id="IPR012000">
    <property type="entry name" value="Thiamin_PyroP_enz_cen_dom"/>
</dbReference>
<accession>A0ABV7LXJ2</accession>
<dbReference type="EMBL" id="JBHRUH010000010">
    <property type="protein sequence ID" value="MFC3291312.1"/>
    <property type="molecule type" value="Genomic_DNA"/>
</dbReference>
<feature type="domain" description="Thiamine pyrophosphate enzyme TPP-binding" evidence="5">
    <location>
        <begin position="393"/>
        <end position="539"/>
    </location>
</feature>
<evidence type="ECO:0000313" key="8">
    <source>
        <dbReference type="Proteomes" id="UP001595640"/>
    </source>
</evidence>
<dbReference type="Pfam" id="PF00205">
    <property type="entry name" value="TPP_enzyme_M"/>
    <property type="match status" value="1"/>
</dbReference>
<dbReference type="CDD" id="cd07035">
    <property type="entry name" value="TPP_PYR_POX_like"/>
    <property type="match status" value="1"/>
</dbReference>
<dbReference type="Gene3D" id="3.40.50.1220">
    <property type="entry name" value="TPP-binding domain"/>
    <property type="match status" value="1"/>
</dbReference>
<evidence type="ECO:0000259" key="5">
    <source>
        <dbReference type="Pfam" id="PF02775"/>
    </source>
</evidence>
<dbReference type="PROSITE" id="PS00187">
    <property type="entry name" value="TPP_ENZYMES"/>
    <property type="match status" value="1"/>
</dbReference>
<dbReference type="CDD" id="cd00568">
    <property type="entry name" value="TPP_enzymes"/>
    <property type="match status" value="1"/>
</dbReference>
<dbReference type="RefSeq" id="WP_211213414.1">
    <property type="nucleotide sequence ID" value="NZ_BMXD01000007.1"/>
</dbReference>
<dbReference type="InterPro" id="IPR000399">
    <property type="entry name" value="TPP-bd_CS"/>
</dbReference>
<dbReference type="InterPro" id="IPR011766">
    <property type="entry name" value="TPP_enzyme_TPP-bd"/>
</dbReference>
<dbReference type="InterPro" id="IPR029035">
    <property type="entry name" value="DHS-like_NAD/FAD-binding_dom"/>
</dbReference>
<keyword evidence="2 3" id="KW-0786">Thiamine pyrophosphate</keyword>
<proteinExistence type="inferred from homology"/>
<dbReference type="SUPFAM" id="SSF52518">
    <property type="entry name" value="Thiamin diphosphate-binding fold (THDP-binding)"/>
    <property type="match status" value="2"/>
</dbReference>
<dbReference type="Pfam" id="PF02776">
    <property type="entry name" value="TPP_enzyme_N"/>
    <property type="match status" value="1"/>
</dbReference>
<feature type="domain" description="Thiamine pyrophosphate enzyme N-terminal TPP-binding" evidence="6">
    <location>
        <begin position="12"/>
        <end position="128"/>
    </location>
</feature>
<protein>
    <submittedName>
        <fullName evidence="7">Thiamine pyrophosphate-binding protein</fullName>
    </submittedName>
</protein>
<dbReference type="InterPro" id="IPR012001">
    <property type="entry name" value="Thiamin_PyroP_enz_TPP-bd_dom"/>
</dbReference>
<comment type="caution">
    <text evidence="7">The sequence shown here is derived from an EMBL/GenBank/DDBJ whole genome shotgun (WGS) entry which is preliminary data.</text>
</comment>
<reference evidence="8" key="1">
    <citation type="journal article" date="2019" name="Int. J. Syst. Evol. Microbiol.">
        <title>The Global Catalogue of Microorganisms (GCM) 10K type strain sequencing project: providing services to taxonomists for standard genome sequencing and annotation.</title>
        <authorList>
            <consortium name="The Broad Institute Genomics Platform"/>
            <consortium name="The Broad Institute Genome Sequencing Center for Infectious Disease"/>
            <person name="Wu L."/>
            <person name="Ma J."/>
        </authorList>
    </citation>
    <scope>NUCLEOTIDE SEQUENCE [LARGE SCALE GENOMIC DNA]</scope>
    <source>
        <strain evidence="8">KCTC 12847</strain>
    </source>
</reference>